<dbReference type="EMBL" id="CP040710">
    <property type="protein sequence ID" value="QCX02346.1"/>
    <property type="molecule type" value="Genomic_DNA"/>
</dbReference>
<gene>
    <name evidence="2" type="ORF">FGM00_10275</name>
</gene>
<evidence type="ECO:0000313" key="3">
    <source>
        <dbReference type="Proteomes" id="UP000310017"/>
    </source>
</evidence>
<dbReference type="Gene3D" id="2.60.120.10">
    <property type="entry name" value="Jelly Rolls"/>
    <property type="match status" value="1"/>
</dbReference>
<dbReference type="SUPFAM" id="SSF51206">
    <property type="entry name" value="cAMP-binding domain-like"/>
    <property type="match status" value="1"/>
</dbReference>
<dbReference type="InterPro" id="IPR014710">
    <property type="entry name" value="RmlC-like_jellyroll"/>
</dbReference>
<accession>A0A5B7SUS4</accession>
<dbReference type="InterPro" id="IPR000595">
    <property type="entry name" value="cNMP-bd_dom"/>
</dbReference>
<name>A0A5B7SUS4_9FLAO</name>
<organism evidence="2 3">
    <name type="scientific">Aggregatimonas sangjinii</name>
    <dbReference type="NCBI Taxonomy" id="2583587"/>
    <lineage>
        <taxon>Bacteria</taxon>
        <taxon>Pseudomonadati</taxon>
        <taxon>Bacteroidota</taxon>
        <taxon>Flavobacteriia</taxon>
        <taxon>Flavobacteriales</taxon>
        <taxon>Flavobacteriaceae</taxon>
        <taxon>Aggregatimonas</taxon>
    </lineage>
</organism>
<sequence>MRKHIDLDGSEKIYLEGLVAVKTYQKNELLLDQGQVCKNLFFVEEGSLRAYHLNREGKEATIMFAIEDWWISDMYCFANQKPAMVSLEALEASKVVALSFDVFGLLVQRLPKFERFFRILFQNAYAREQLRILDAISFTTEQRYHRFVSKYPHIAKKVTQKQIASYLGVTPEFLSSVKKK</sequence>
<dbReference type="InterPro" id="IPR018490">
    <property type="entry name" value="cNMP-bd_dom_sf"/>
</dbReference>
<dbReference type="OrthoDB" id="1092431at2"/>
<dbReference type="AlphaFoldDB" id="A0A5B7SUS4"/>
<dbReference type="Pfam" id="PF00027">
    <property type="entry name" value="cNMP_binding"/>
    <property type="match status" value="1"/>
</dbReference>
<feature type="domain" description="Cyclic nucleotide-binding" evidence="1">
    <location>
        <begin position="6"/>
        <end position="107"/>
    </location>
</feature>
<reference evidence="2 3" key="1">
    <citation type="submission" date="2019-05" db="EMBL/GenBank/DDBJ databases">
        <title>Genome sequencing of F202Z8.</title>
        <authorList>
            <person name="Kwon Y.M."/>
        </authorList>
    </citation>
    <scope>NUCLEOTIDE SEQUENCE [LARGE SCALE GENOMIC DNA]</scope>
    <source>
        <strain evidence="2 3">F202Z8</strain>
    </source>
</reference>
<proteinExistence type="predicted"/>
<evidence type="ECO:0000313" key="2">
    <source>
        <dbReference type="EMBL" id="QCX02346.1"/>
    </source>
</evidence>
<dbReference type="KEGG" id="asag:FGM00_10275"/>
<dbReference type="CDD" id="cd00038">
    <property type="entry name" value="CAP_ED"/>
    <property type="match status" value="1"/>
</dbReference>
<evidence type="ECO:0000259" key="1">
    <source>
        <dbReference type="PROSITE" id="PS50042"/>
    </source>
</evidence>
<dbReference type="PROSITE" id="PS50042">
    <property type="entry name" value="CNMP_BINDING_3"/>
    <property type="match status" value="1"/>
</dbReference>
<keyword evidence="3" id="KW-1185">Reference proteome</keyword>
<protein>
    <submittedName>
        <fullName evidence="2">Crp/Fnr family transcriptional regulator</fullName>
    </submittedName>
</protein>
<dbReference type="Proteomes" id="UP000310017">
    <property type="component" value="Chromosome"/>
</dbReference>